<evidence type="ECO:0000313" key="2">
    <source>
        <dbReference type="Proteomes" id="UP001170954"/>
    </source>
</evidence>
<proteinExistence type="predicted"/>
<reference evidence="1" key="2">
    <citation type="journal article" date="2022" name="Sci. Total Environ.">
        <title>Prevalence, transmission, and molecular epidemiology of tet(X)-positive bacteria among humans, animals, and environmental niches in China: An epidemiological, and genomic-based study.</title>
        <authorList>
            <person name="Dong N."/>
            <person name="Zeng Y."/>
            <person name="Cai C."/>
            <person name="Sun C."/>
            <person name="Lu J."/>
            <person name="Liu C."/>
            <person name="Zhou H."/>
            <person name="Sun Q."/>
            <person name="Shu L."/>
            <person name="Wang H."/>
            <person name="Wang Y."/>
            <person name="Wang S."/>
            <person name="Wu C."/>
            <person name="Chan E.W."/>
            <person name="Chen G."/>
            <person name="Shen Z."/>
            <person name="Chen S."/>
            <person name="Zhang R."/>
        </authorList>
    </citation>
    <scope>NUCLEOTIDE SEQUENCE</scope>
    <source>
        <strain evidence="1">R1692</strain>
    </source>
</reference>
<keyword evidence="2" id="KW-1185">Reference proteome</keyword>
<accession>A0ABT7NK33</accession>
<organism evidence="1 2">
    <name type="scientific">Sphingobacterium hotanense</name>
    <dbReference type="NCBI Taxonomy" id="649196"/>
    <lineage>
        <taxon>Bacteria</taxon>
        <taxon>Pseudomonadati</taxon>
        <taxon>Bacteroidota</taxon>
        <taxon>Sphingobacteriia</taxon>
        <taxon>Sphingobacteriales</taxon>
        <taxon>Sphingobacteriaceae</taxon>
        <taxon>Sphingobacterium</taxon>
    </lineage>
</organism>
<gene>
    <name evidence="1" type="ORF">HX018_04545</name>
</gene>
<dbReference type="RefSeq" id="WP_149526348.1">
    <property type="nucleotide sequence ID" value="NZ_CP030848.1"/>
</dbReference>
<protein>
    <submittedName>
        <fullName evidence="1">Uncharacterized protein</fullName>
    </submittedName>
</protein>
<sequence length="137" mass="15641">MMHSTNYYNSLITVAEDCKVDQGTIPKENPDKLTVANYHFQMINAEPLALDSDEVIFNTHAIRKDIVAAEREKERDAFFSKGQACLRTSPLAKTYGWGIYFNEEGKMELIDSIGDEYQKLLDDESIKKIPAMRSTKK</sequence>
<name>A0ABT7NK33_9SPHI</name>
<reference evidence="1" key="1">
    <citation type="submission" date="2020-06" db="EMBL/GenBank/DDBJ databases">
        <authorList>
            <person name="Dong N."/>
        </authorList>
    </citation>
    <scope>NUCLEOTIDE SEQUENCE</scope>
    <source>
        <strain evidence="1">R1692</strain>
    </source>
</reference>
<evidence type="ECO:0000313" key="1">
    <source>
        <dbReference type="EMBL" id="MDM1047510.1"/>
    </source>
</evidence>
<comment type="caution">
    <text evidence="1">The sequence shown here is derived from an EMBL/GenBank/DDBJ whole genome shotgun (WGS) entry which is preliminary data.</text>
</comment>
<dbReference type="Proteomes" id="UP001170954">
    <property type="component" value="Unassembled WGS sequence"/>
</dbReference>
<dbReference type="EMBL" id="JACAGK010000009">
    <property type="protein sequence ID" value="MDM1047510.1"/>
    <property type="molecule type" value="Genomic_DNA"/>
</dbReference>
<dbReference type="InterPro" id="IPR046155">
    <property type="entry name" value="DUF6157"/>
</dbReference>
<dbReference type="Pfam" id="PF19654">
    <property type="entry name" value="DUF6157"/>
    <property type="match status" value="1"/>
</dbReference>